<keyword evidence="4" id="KW-1185">Reference proteome</keyword>
<dbReference type="InterPro" id="IPR029058">
    <property type="entry name" value="AB_hydrolase_fold"/>
</dbReference>
<organism evidence="3 4">
    <name type="scientific">Rhodocytophaga aerolata</name>
    <dbReference type="NCBI Taxonomy" id="455078"/>
    <lineage>
        <taxon>Bacteria</taxon>
        <taxon>Pseudomonadati</taxon>
        <taxon>Bacteroidota</taxon>
        <taxon>Cytophagia</taxon>
        <taxon>Cytophagales</taxon>
        <taxon>Rhodocytophagaceae</taxon>
        <taxon>Rhodocytophaga</taxon>
    </lineage>
</organism>
<dbReference type="Pfam" id="PF00561">
    <property type="entry name" value="Abhydrolase_1"/>
    <property type="match status" value="1"/>
</dbReference>
<protein>
    <submittedName>
        <fullName evidence="3">Alpha/beta hydrolase</fullName>
    </submittedName>
</protein>
<dbReference type="Gene3D" id="3.40.50.1820">
    <property type="entry name" value="alpha/beta hydrolase"/>
    <property type="match status" value="1"/>
</dbReference>
<evidence type="ECO:0000313" key="3">
    <source>
        <dbReference type="EMBL" id="MDO1444927.1"/>
    </source>
</evidence>
<feature type="domain" description="AB hydrolase-1" evidence="2">
    <location>
        <begin position="17"/>
        <end position="245"/>
    </location>
</feature>
<gene>
    <name evidence="3" type="ORF">Q0590_01625</name>
</gene>
<accession>A0ABT8R2B4</accession>
<reference evidence="3" key="1">
    <citation type="submission" date="2023-07" db="EMBL/GenBank/DDBJ databases">
        <title>The genome sequence of Rhodocytophaga aerolata KACC 12507.</title>
        <authorList>
            <person name="Zhang X."/>
        </authorList>
    </citation>
    <scope>NUCLEOTIDE SEQUENCE</scope>
    <source>
        <strain evidence="3">KACC 12507</strain>
    </source>
</reference>
<dbReference type="EMBL" id="JAUKPO010000001">
    <property type="protein sequence ID" value="MDO1444927.1"/>
    <property type="molecule type" value="Genomic_DNA"/>
</dbReference>
<comment type="caution">
    <text evidence="3">The sequence shown here is derived from an EMBL/GenBank/DDBJ whole genome shotgun (WGS) entry which is preliminary data.</text>
</comment>
<keyword evidence="1 3" id="KW-0378">Hydrolase</keyword>
<dbReference type="SUPFAM" id="SSF53474">
    <property type="entry name" value="alpha/beta-Hydrolases"/>
    <property type="match status" value="1"/>
</dbReference>
<dbReference type="PANTHER" id="PTHR43798">
    <property type="entry name" value="MONOACYLGLYCEROL LIPASE"/>
    <property type="match status" value="1"/>
</dbReference>
<evidence type="ECO:0000313" key="4">
    <source>
        <dbReference type="Proteomes" id="UP001168528"/>
    </source>
</evidence>
<dbReference type="InterPro" id="IPR050266">
    <property type="entry name" value="AB_hydrolase_sf"/>
</dbReference>
<dbReference type="PANTHER" id="PTHR43798:SF31">
    <property type="entry name" value="AB HYDROLASE SUPERFAMILY PROTEIN YCLE"/>
    <property type="match status" value="1"/>
</dbReference>
<dbReference type="PRINTS" id="PR00111">
    <property type="entry name" value="ABHYDROLASE"/>
</dbReference>
<dbReference type="RefSeq" id="WP_302035728.1">
    <property type="nucleotide sequence ID" value="NZ_JAUKPO010000001.1"/>
</dbReference>
<name>A0ABT8R2B4_9BACT</name>
<sequence length="265" mass="29833">MAQQANLSYQQAGTGFPVVLLHGFMESKEVWKAVTAKLSGHFRVIVPDMPGFGESLTNSHYQSVEAMADEIQKLLQTLQVTQCIIIAHSLGGYVALAFAEKFADQVKGLGMFHSTAFADSEEKKQNRDKTADFIDKHGVQPFAENFVQSLFYKERKEELADIIASVYQMALQTPKATAVAVTKAMRNRPDRTQVLKEATYPVLFIAGKADEAVPLEKSKEMLYLPKNALIQLLDETAHMGMYERPEETYFMVEQFCRYCVEVTKK</sequence>
<dbReference type="GO" id="GO:0016787">
    <property type="term" value="F:hydrolase activity"/>
    <property type="evidence" value="ECO:0007669"/>
    <property type="project" value="UniProtKB-KW"/>
</dbReference>
<proteinExistence type="predicted"/>
<evidence type="ECO:0000259" key="2">
    <source>
        <dbReference type="Pfam" id="PF00561"/>
    </source>
</evidence>
<dbReference type="InterPro" id="IPR000073">
    <property type="entry name" value="AB_hydrolase_1"/>
</dbReference>
<dbReference type="Proteomes" id="UP001168528">
    <property type="component" value="Unassembled WGS sequence"/>
</dbReference>
<evidence type="ECO:0000256" key="1">
    <source>
        <dbReference type="ARBA" id="ARBA00022801"/>
    </source>
</evidence>